<protein>
    <submittedName>
        <fullName evidence="1">Uncharacterized protein</fullName>
    </submittedName>
</protein>
<dbReference type="AlphaFoldDB" id="A0A0F9J131"/>
<sequence>VGNTETCTIEFDVELDFPPEYFNR</sequence>
<organism evidence="1">
    <name type="scientific">marine sediment metagenome</name>
    <dbReference type="NCBI Taxonomy" id="412755"/>
    <lineage>
        <taxon>unclassified sequences</taxon>
        <taxon>metagenomes</taxon>
        <taxon>ecological metagenomes</taxon>
    </lineage>
</organism>
<evidence type="ECO:0000313" key="1">
    <source>
        <dbReference type="EMBL" id="KKM26144.1"/>
    </source>
</evidence>
<feature type="non-terminal residue" evidence="1">
    <location>
        <position position="1"/>
    </location>
</feature>
<reference evidence="1" key="1">
    <citation type="journal article" date="2015" name="Nature">
        <title>Complex archaea that bridge the gap between prokaryotes and eukaryotes.</title>
        <authorList>
            <person name="Spang A."/>
            <person name="Saw J.H."/>
            <person name="Jorgensen S.L."/>
            <person name="Zaremba-Niedzwiedzka K."/>
            <person name="Martijn J."/>
            <person name="Lind A.E."/>
            <person name="van Eijk R."/>
            <person name="Schleper C."/>
            <person name="Guy L."/>
            <person name="Ettema T.J."/>
        </authorList>
    </citation>
    <scope>NUCLEOTIDE SEQUENCE</scope>
</reference>
<accession>A0A0F9J131</accession>
<dbReference type="EMBL" id="LAZR01012569">
    <property type="protein sequence ID" value="KKM26144.1"/>
    <property type="molecule type" value="Genomic_DNA"/>
</dbReference>
<comment type="caution">
    <text evidence="1">The sequence shown here is derived from an EMBL/GenBank/DDBJ whole genome shotgun (WGS) entry which is preliminary data.</text>
</comment>
<proteinExistence type="predicted"/>
<gene>
    <name evidence="1" type="ORF">LCGC14_1587780</name>
</gene>
<name>A0A0F9J131_9ZZZZ</name>